<name>A0A7I4Y8K0_HAECO</name>
<accession>A0A7I4Y8K0</accession>
<protein>
    <submittedName>
        <fullName evidence="3">Uncharacterized protein</fullName>
    </submittedName>
</protein>
<reference evidence="3" key="1">
    <citation type="submission" date="2020-12" db="UniProtKB">
        <authorList>
            <consortium name="WormBaseParasite"/>
        </authorList>
    </citation>
    <scope>IDENTIFICATION</scope>
    <source>
        <strain evidence="3">MHco3</strain>
    </source>
</reference>
<keyword evidence="1" id="KW-0732">Signal</keyword>
<dbReference type="Proteomes" id="UP000025227">
    <property type="component" value="Unplaced"/>
</dbReference>
<keyword evidence="2" id="KW-1185">Reference proteome</keyword>
<proteinExistence type="predicted"/>
<dbReference type="AlphaFoldDB" id="A0A7I4Y8K0"/>
<organism evidence="2 3">
    <name type="scientific">Haemonchus contortus</name>
    <name type="common">Barber pole worm</name>
    <dbReference type="NCBI Taxonomy" id="6289"/>
    <lineage>
        <taxon>Eukaryota</taxon>
        <taxon>Metazoa</taxon>
        <taxon>Ecdysozoa</taxon>
        <taxon>Nematoda</taxon>
        <taxon>Chromadorea</taxon>
        <taxon>Rhabditida</taxon>
        <taxon>Rhabditina</taxon>
        <taxon>Rhabditomorpha</taxon>
        <taxon>Strongyloidea</taxon>
        <taxon>Trichostrongylidae</taxon>
        <taxon>Haemonchus</taxon>
    </lineage>
</organism>
<dbReference type="OrthoDB" id="5842529at2759"/>
<feature type="signal peptide" evidence="1">
    <location>
        <begin position="1"/>
        <end position="20"/>
    </location>
</feature>
<evidence type="ECO:0000256" key="1">
    <source>
        <dbReference type="SAM" id="SignalP"/>
    </source>
</evidence>
<evidence type="ECO:0000313" key="2">
    <source>
        <dbReference type="Proteomes" id="UP000025227"/>
    </source>
</evidence>
<sequence length="62" mass="7453">MHRLWLVLFMFYVTLVTVTAFDGTVINFGEELSNLQRNFPKHHFPMVRAQRFYFPIADMSRD</sequence>
<feature type="chain" id="PRO_5029449786" evidence="1">
    <location>
        <begin position="21"/>
        <end position="62"/>
    </location>
</feature>
<evidence type="ECO:0000313" key="3">
    <source>
        <dbReference type="WBParaSite" id="HCON_00069340-00001"/>
    </source>
</evidence>
<dbReference type="WBParaSite" id="HCON_00069340-00001">
    <property type="protein sequence ID" value="HCON_00069340-00001"/>
    <property type="gene ID" value="HCON_00069340"/>
</dbReference>